<name>A0AAD7U3B6_9APHY</name>
<dbReference type="Proteomes" id="UP001215151">
    <property type="component" value="Unassembled WGS sequence"/>
</dbReference>
<sequence length="86" mass="9052">MQFKTFIALASVAAVAFAAPSEGSADAENTLTTAVTTDTFTASKILQSFEQTLPWVTTITTHTIWTVTHTVTMEVPSGTPSSAPAF</sequence>
<feature type="chain" id="PRO_5042113918" evidence="1">
    <location>
        <begin position="19"/>
        <end position="86"/>
    </location>
</feature>
<dbReference type="EMBL" id="JAPEVG010000024">
    <property type="protein sequence ID" value="KAJ8495446.1"/>
    <property type="molecule type" value="Genomic_DNA"/>
</dbReference>
<comment type="caution">
    <text evidence="2">The sequence shown here is derived from an EMBL/GenBank/DDBJ whole genome shotgun (WGS) entry which is preliminary data.</text>
</comment>
<evidence type="ECO:0000256" key="1">
    <source>
        <dbReference type="SAM" id="SignalP"/>
    </source>
</evidence>
<keyword evidence="3" id="KW-1185">Reference proteome</keyword>
<evidence type="ECO:0000313" key="3">
    <source>
        <dbReference type="Proteomes" id="UP001215151"/>
    </source>
</evidence>
<proteinExistence type="predicted"/>
<gene>
    <name evidence="2" type="ORF">ONZ51_g1726</name>
</gene>
<organism evidence="2 3">
    <name type="scientific">Trametes cubensis</name>
    <dbReference type="NCBI Taxonomy" id="1111947"/>
    <lineage>
        <taxon>Eukaryota</taxon>
        <taxon>Fungi</taxon>
        <taxon>Dikarya</taxon>
        <taxon>Basidiomycota</taxon>
        <taxon>Agaricomycotina</taxon>
        <taxon>Agaricomycetes</taxon>
        <taxon>Polyporales</taxon>
        <taxon>Polyporaceae</taxon>
        <taxon>Trametes</taxon>
    </lineage>
</organism>
<reference evidence="2" key="1">
    <citation type="submission" date="2022-11" db="EMBL/GenBank/DDBJ databases">
        <title>Genome Sequence of Cubamyces cubensis.</title>
        <authorList>
            <person name="Buettner E."/>
        </authorList>
    </citation>
    <scope>NUCLEOTIDE SEQUENCE</scope>
    <source>
        <strain evidence="2">MPL-01</strain>
    </source>
</reference>
<protein>
    <submittedName>
        <fullName evidence="2">Uncharacterized protein</fullName>
    </submittedName>
</protein>
<dbReference type="AlphaFoldDB" id="A0AAD7U3B6"/>
<accession>A0AAD7U3B6</accession>
<evidence type="ECO:0000313" key="2">
    <source>
        <dbReference type="EMBL" id="KAJ8495446.1"/>
    </source>
</evidence>
<feature type="signal peptide" evidence="1">
    <location>
        <begin position="1"/>
        <end position="18"/>
    </location>
</feature>
<keyword evidence="1" id="KW-0732">Signal</keyword>